<evidence type="ECO:0000256" key="1">
    <source>
        <dbReference type="ARBA" id="ARBA00004651"/>
    </source>
</evidence>
<feature type="domain" description="Methyl-accepting transducer" evidence="10">
    <location>
        <begin position="624"/>
        <end position="853"/>
    </location>
</feature>
<dbReference type="PANTHER" id="PTHR43531">
    <property type="entry name" value="PROTEIN ICFG"/>
    <property type="match status" value="1"/>
</dbReference>
<feature type="region of interest" description="Disordered" evidence="9">
    <location>
        <begin position="629"/>
        <end position="651"/>
    </location>
</feature>
<feature type="compositionally biased region" description="Pro residues" evidence="9">
    <location>
        <begin position="937"/>
        <end position="950"/>
    </location>
</feature>
<dbReference type="Pfam" id="PF00015">
    <property type="entry name" value="MCPsignal"/>
    <property type="match status" value="1"/>
</dbReference>
<feature type="compositionally biased region" description="Low complexity" evidence="9">
    <location>
        <begin position="951"/>
        <end position="993"/>
    </location>
</feature>
<dbReference type="STRING" id="1114924.SAMN05216258_104347"/>
<keyword evidence="13" id="KW-1185">Reference proteome</keyword>
<dbReference type="Gene3D" id="1.10.287.950">
    <property type="entry name" value="Methyl-accepting chemotaxis protein"/>
    <property type="match status" value="1"/>
</dbReference>
<feature type="region of interest" description="Disordered" evidence="9">
    <location>
        <begin position="890"/>
        <end position="1003"/>
    </location>
</feature>
<evidence type="ECO:0000256" key="9">
    <source>
        <dbReference type="SAM" id="MobiDB-lite"/>
    </source>
</evidence>
<dbReference type="InterPro" id="IPR033479">
    <property type="entry name" value="dCache_1"/>
</dbReference>
<dbReference type="Pfam" id="PF02743">
    <property type="entry name" value="dCache_1"/>
    <property type="match status" value="1"/>
</dbReference>
<dbReference type="GO" id="GO:0007165">
    <property type="term" value="P:signal transduction"/>
    <property type="evidence" value="ECO:0007669"/>
    <property type="project" value="UniProtKB-KW"/>
</dbReference>
<dbReference type="Pfam" id="PF00672">
    <property type="entry name" value="HAMP"/>
    <property type="match status" value="1"/>
</dbReference>
<evidence type="ECO:0000256" key="3">
    <source>
        <dbReference type="ARBA" id="ARBA00022500"/>
    </source>
</evidence>
<dbReference type="SMART" id="SM00283">
    <property type="entry name" value="MA"/>
    <property type="match status" value="1"/>
</dbReference>
<feature type="domain" description="HAMP" evidence="11">
    <location>
        <begin position="575"/>
        <end position="619"/>
    </location>
</feature>
<evidence type="ECO:0000256" key="4">
    <source>
        <dbReference type="ARBA" id="ARBA00022692"/>
    </source>
</evidence>
<evidence type="ECO:0000259" key="11">
    <source>
        <dbReference type="PROSITE" id="PS50885"/>
    </source>
</evidence>
<dbReference type="InterPro" id="IPR004089">
    <property type="entry name" value="MCPsignal_dom"/>
</dbReference>
<evidence type="ECO:0000256" key="8">
    <source>
        <dbReference type="PROSITE-ProRule" id="PRU00284"/>
    </source>
</evidence>
<dbReference type="CDD" id="cd11386">
    <property type="entry name" value="MCP_signal"/>
    <property type="match status" value="1"/>
</dbReference>
<protein>
    <submittedName>
        <fullName evidence="12">Methyl-accepting chemotaxis protein</fullName>
    </submittedName>
</protein>
<evidence type="ECO:0000256" key="2">
    <source>
        <dbReference type="ARBA" id="ARBA00022475"/>
    </source>
</evidence>
<keyword evidence="2" id="KW-1003">Cell membrane</keyword>
<dbReference type="AlphaFoldDB" id="A0A1I3FKY2"/>
<keyword evidence="3" id="KW-0145">Chemotaxis</keyword>
<dbReference type="RefSeq" id="WP_177236203.1">
    <property type="nucleotide sequence ID" value="NZ_FOQH01000004.1"/>
</dbReference>
<dbReference type="EMBL" id="FOQH01000004">
    <property type="protein sequence ID" value="SFI11782.1"/>
    <property type="molecule type" value="Genomic_DNA"/>
</dbReference>
<dbReference type="Gene3D" id="6.10.340.10">
    <property type="match status" value="1"/>
</dbReference>
<dbReference type="Proteomes" id="UP000199377">
    <property type="component" value="Unassembled WGS sequence"/>
</dbReference>
<evidence type="ECO:0000313" key="13">
    <source>
        <dbReference type="Proteomes" id="UP000199377"/>
    </source>
</evidence>
<comment type="similarity">
    <text evidence="7">Belongs to the methyl-accepting chemotaxis (MCP) protein family.</text>
</comment>
<evidence type="ECO:0000256" key="5">
    <source>
        <dbReference type="ARBA" id="ARBA00022989"/>
    </source>
</evidence>
<feature type="compositionally biased region" description="Polar residues" evidence="9">
    <location>
        <begin position="816"/>
        <end position="828"/>
    </location>
</feature>
<evidence type="ECO:0000313" key="12">
    <source>
        <dbReference type="EMBL" id="SFI11782.1"/>
    </source>
</evidence>
<reference evidence="12 13" key="1">
    <citation type="submission" date="2016-10" db="EMBL/GenBank/DDBJ databases">
        <authorList>
            <person name="de Groot N.N."/>
        </authorList>
    </citation>
    <scope>NUCLEOTIDE SEQUENCE [LARGE SCALE GENOMIC DNA]</scope>
    <source>
        <strain evidence="12 13">CGMCC 1.11030</strain>
    </source>
</reference>
<feature type="compositionally biased region" description="Polar residues" evidence="9">
    <location>
        <begin position="633"/>
        <end position="651"/>
    </location>
</feature>
<dbReference type="InterPro" id="IPR051310">
    <property type="entry name" value="MCP_chemotaxis"/>
</dbReference>
<evidence type="ECO:0000256" key="6">
    <source>
        <dbReference type="ARBA" id="ARBA00023136"/>
    </source>
</evidence>
<dbReference type="SUPFAM" id="SSF58104">
    <property type="entry name" value="Methyl-accepting chemotaxis protein (MCP) signaling domain"/>
    <property type="match status" value="1"/>
</dbReference>
<dbReference type="PROSITE" id="PS50111">
    <property type="entry name" value="CHEMOTAXIS_TRANSDUC_2"/>
    <property type="match status" value="1"/>
</dbReference>
<dbReference type="PANTHER" id="PTHR43531:SF11">
    <property type="entry name" value="METHYL-ACCEPTING CHEMOTAXIS PROTEIN 3"/>
    <property type="match status" value="1"/>
</dbReference>
<dbReference type="GO" id="GO:0005886">
    <property type="term" value="C:plasma membrane"/>
    <property type="evidence" value="ECO:0007669"/>
    <property type="project" value="UniProtKB-SubCell"/>
</dbReference>
<dbReference type="FunFam" id="1.10.287.950:FF:000001">
    <property type="entry name" value="Methyl-accepting chemotaxis sensory transducer"/>
    <property type="match status" value="1"/>
</dbReference>
<dbReference type="GO" id="GO:0006935">
    <property type="term" value="P:chemotaxis"/>
    <property type="evidence" value="ECO:0007669"/>
    <property type="project" value="UniProtKB-KW"/>
</dbReference>
<dbReference type="PROSITE" id="PS50885">
    <property type="entry name" value="HAMP"/>
    <property type="match status" value="2"/>
</dbReference>
<evidence type="ECO:0000259" key="10">
    <source>
        <dbReference type="PROSITE" id="PS50111"/>
    </source>
</evidence>
<comment type="subcellular location">
    <subcellularLocation>
        <location evidence="1">Cell membrane</location>
        <topology evidence="1">Multi-pass membrane protein</topology>
    </subcellularLocation>
</comment>
<proteinExistence type="inferred from homology"/>
<organism evidence="12 13">
    <name type="scientific">Albimonas pacifica</name>
    <dbReference type="NCBI Taxonomy" id="1114924"/>
    <lineage>
        <taxon>Bacteria</taxon>
        <taxon>Pseudomonadati</taxon>
        <taxon>Pseudomonadota</taxon>
        <taxon>Alphaproteobacteria</taxon>
        <taxon>Rhodobacterales</taxon>
        <taxon>Paracoccaceae</taxon>
        <taxon>Albimonas</taxon>
    </lineage>
</organism>
<name>A0A1I3FKY2_9RHOB</name>
<dbReference type="Gene3D" id="3.30.450.20">
    <property type="entry name" value="PAS domain"/>
    <property type="match status" value="1"/>
</dbReference>
<keyword evidence="8" id="KW-0807">Transducer</keyword>
<dbReference type="CDD" id="cd18774">
    <property type="entry name" value="PDC2_HK_sensor"/>
    <property type="match status" value="1"/>
</dbReference>
<evidence type="ECO:0000256" key="7">
    <source>
        <dbReference type="ARBA" id="ARBA00029447"/>
    </source>
</evidence>
<dbReference type="InterPro" id="IPR003660">
    <property type="entry name" value="HAMP_dom"/>
</dbReference>
<keyword evidence="6" id="KW-0472">Membrane</keyword>
<keyword evidence="4" id="KW-0812">Transmembrane</keyword>
<accession>A0A1I3FKY2</accession>
<feature type="compositionally biased region" description="Low complexity" evidence="9">
    <location>
        <begin position="918"/>
        <end position="936"/>
    </location>
</feature>
<feature type="region of interest" description="Disordered" evidence="9">
    <location>
        <begin position="816"/>
        <end position="840"/>
    </location>
</feature>
<keyword evidence="5" id="KW-1133">Transmembrane helix</keyword>
<gene>
    <name evidence="12" type="ORF">SAMN05216258_104347</name>
</gene>
<feature type="domain" description="HAMP" evidence="11">
    <location>
        <begin position="362"/>
        <end position="414"/>
    </location>
</feature>
<sequence length="1003" mass="104800">MSTSEKTRVRRGLSIGLKLTLAAGGAALLTGLAVGAVNLARSDGELRAQAGQQVSDGAQLAANRIAAYLREVENDLAFIQRSELGTDDFEDFLNPWGADGEAATRLYGTGSTLPAGRRAELDDAGDGSEWSDAHSRHHRTYRGFQEERGYYDLFLISTEGEVVYTVAKEADFGQNLLTGPLRDSGLAEAFRRARALKPDETAFVDFSAYAPSAGAPAAFAATPAIAPDGRVLGVLALQLPVNEFAYILSTVRLAQDATLYLAGRDGLVRSDLRQTPANDTLLTRASLPDGAAEGSVEATGVLGEEAIVSFHPIDAAGLDWVAVAESPTSLLAAARVDHMQVSMLASLPALLVALGLGWLVARSFATPVQRMTEAVGELLAGRAAEVPGDRRADELGDLACALSEIHHASVASRRIATALTASSEMVMILDTEQRVVFANAAMEEGFREIRGAMPGVPPGARSIVGLEARMLNQDASVFLSTDRRGAPLLRFGDRLYGLVVVEMRDDADELIGRAITWRDRSTALTVEQQVNDVLEAVAMGDFTKKLDEDAEDRFARLVARSINKMGDLSGGFFAELEKMVEALASGRLVHRMTETHDGRFGEAAANLNRAVERLAETISDIARSADGMRETADTISTDASDLSSRTESQASSLEQTAATMEEMAANVKTTADNADSAETLARDAAARAEAGRGVMSNAVSAMGRIEESSAKISDIISVIDSIAFQTNLLALNAAVEAARAGEAGKGFAVVAAEVRTLAQRSSQAAKDISALIEASSSHVGEGVRLVQSTGDALEEIAEGIARTAATIEDISSAVREQSSGVQETSQAVSHMDDATQRNSAMAEQSAAAARRLQNEARWLIERVGFFETGVKQSARAAATGAAAVAPARAATGGGHASAGPAPRPSALTKPAAAPRPPVAASAARPAPAKPVAARPVAPKPAAPKPTPSAPAPAAARPAAAKPAAAKPVVAKPAPERAATARPEPQPAARPAAAVVDDQDWSEF</sequence>